<protein>
    <submittedName>
        <fullName evidence="1">Uncharacterized protein</fullName>
    </submittedName>
</protein>
<accession>A0A930UF72</accession>
<evidence type="ECO:0000313" key="1">
    <source>
        <dbReference type="EMBL" id="MBF2709679.1"/>
    </source>
</evidence>
<dbReference type="EMBL" id="JADHEC010000038">
    <property type="protein sequence ID" value="MBF2709679.1"/>
    <property type="molecule type" value="Genomic_DNA"/>
</dbReference>
<name>A0A930UF72_9FLAO</name>
<sequence>MTFALIIHRYGFEKKLVLKKELDIKTDNFLTDVIFSDYSLEVIYEKIRLYKEDVLFKKKWYKVLILNKIISIKQNVNGINPNLILIITIDRQN</sequence>
<organism evidence="1 2">
    <name type="scientific">Flavobacterium soyangense</name>
    <dbReference type="NCBI Taxonomy" id="2023265"/>
    <lineage>
        <taxon>Bacteria</taxon>
        <taxon>Pseudomonadati</taxon>
        <taxon>Bacteroidota</taxon>
        <taxon>Flavobacteriia</taxon>
        <taxon>Flavobacteriales</taxon>
        <taxon>Flavobacteriaceae</taxon>
        <taxon>Flavobacterium</taxon>
    </lineage>
</organism>
<evidence type="ECO:0000313" key="2">
    <source>
        <dbReference type="Proteomes" id="UP000646211"/>
    </source>
</evidence>
<dbReference type="Proteomes" id="UP000646211">
    <property type="component" value="Unassembled WGS sequence"/>
</dbReference>
<proteinExistence type="predicted"/>
<dbReference type="AlphaFoldDB" id="A0A930UF72"/>
<dbReference type="RefSeq" id="WP_194312914.1">
    <property type="nucleotide sequence ID" value="NZ_JADHEC010000038.1"/>
</dbReference>
<reference evidence="1" key="1">
    <citation type="submission" date="2020-11" db="EMBL/GenBank/DDBJ databases">
        <title>Genome of Flavobacterium soyangense.</title>
        <authorList>
            <person name="Liu Q."/>
            <person name="Xin Y.-H."/>
        </authorList>
    </citation>
    <scope>NUCLEOTIDE SEQUENCE</scope>
    <source>
        <strain evidence="1">CGMCC 1.13493</strain>
    </source>
</reference>
<comment type="caution">
    <text evidence="1">The sequence shown here is derived from an EMBL/GenBank/DDBJ whole genome shotgun (WGS) entry which is preliminary data.</text>
</comment>
<gene>
    <name evidence="1" type="ORF">IR213_13940</name>
</gene>
<keyword evidence="2" id="KW-1185">Reference proteome</keyword>